<evidence type="ECO:0000256" key="2">
    <source>
        <dbReference type="ARBA" id="ARBA00011270"/>
    </source>
</evidence>
<dbReference type="InterPro" id="IPR002028">
    <property type="entry name" value="Trp_synthase_suA"/>
</dbReference>
<keyword evidence="5" id="KW-0822">Tryptophan biosynthesis</keyword>
<evidence type="ECO:0000256" key="8">
    <source>
        <dbReference type="ARBA" id="ARBA00049047"/>
    </source>
</evidence>
<comment type="catalytic activity">
    <reaction evidence="8">
        <text>(1S,2R)-1-C-(indol-3-yl)glycerol 3-phosphate + L-serine = D-glyceraldehyde 3-phosphate + L-tryptophan + H2O</text>
        <dbReference type="Rhea" id="RHEA:10532"/>
        <dbReference type="ChEBI" id="CHEBI:15377"/>
        <dbReference type="ChEBI" id="CHEBI:33384"/>
        <dbReference type="ChEBI" id="CHEBI:57912"/>
        <dbReference type="ChEBI" id="CHEBI:58866"/>
        <dbReference type="ChEBI" id="CHEBI:59776"/>
        <dbReference type="EC" id="4.2.1.20"/>
    </reaction>
</comment>
<dbReference type="RefSeq" id="WP_076683796.1">
    <property type="nucleotide sequence ID" value="NZ_CP015588.1"/>
</dbReference>
<evidence type="ECO:0000313" key="10">
    <source>
        <dbReference type="EMBL" id="APY85560.1"/>
    </source>
</evidence>
<dbReference type="EC" id="4.2.1.20" evidence="3"/>
<dbReference type="Pfam" id="PF00290">
    <property type="entry name" value="Trp_syntA"/>
    <property type="match status" value="1"/>
</dbReference>
<dbReference type="InterPro" id="IPR013785">
    <property type="entry name" value="Aldolase_TIM"/>
</dbReference>
<keyword evidence="11" id="KW-1185">Reference proteome</keyword>
<evidence type="ECO:0000256" key="9">
    <source>
        <dbReference type="RuleBase" id="RU003662"/>
    </source>
</evidence>
<keyword evidence="7" id="KW-0456">Lyase</keyword>
<comment type="pathway">
    <text evidence="1">Amino-acid biosynthesis; L-tryptophan biosynthesis; L-tryptophan from chorismate: step 5/5.</text>
</comment>
<sequence length="379" mass="39876">MFVPAGLHPARAERRQLDQIAQAGADLFEIGLAHHDAGLDGPVIQTAYRRALSRGKVLTRALRAVEHAAGLRPTVVMTYWDPVHWHGPEHLARLLADAGAAGAMVVDLPDDQAERWQAAAKDANLSTPRLVPRHLADTGLATVAAGASGWLYAPASTGPTGYRGPLDVPALADFTTCLRAASPLPVVSGVGISTPALAERVAPLVDAVVIGTPVVRALMASPEQAPALTAAFAHANPVPVLARITSDAACLHQALRALPTTGRGISTLAARITDAQDLASIALRLFLTRSRQTSRSSPTDLLLLHRVAQIAKAAQDAAAELTAALARAVETQRRQAAATSRRVVLIGPTPQQFIESAADLLDRIPALCDAREWPESPCH</sequence>
<dbReference type="SUPFAM" id="SSF51366">
    <property type="entry name" value="Ribulose-phoshate binding barrel"/>
    <property type="match status" value="1"/>
</dbReference>
<protein>
    <recommendedName>
        <fullName evidence="3">tryptophan synthase</fullName>
        <ecNumber evidence="3">4.2.1.20</ecNumber>
    </recommendedName>
</protein>
<dbReference type="CDD" id="cd04724">
    <property type="entry name" value="Tryptophan_synthase_alpha"/>
    <property type="match status" value="1"/>
</dbReference>
<evidence type="ECO:0000256" key="7">
    <source>
        <dbReference type="ARBA" id="ARBA00023239"/>
    </source>
</evidence>
<comment type="similarity">
    <text evidence="9">Belongs to the TrpA family.</text>
</comment>
<dbReference type="NCBIfam" id="TIGR00262">
    <property type="entry name" value="trpA"/>
    <property type="match status" value="1"/>
</dbReference>
<name>A0ABM6GP52_9ACTN</name>
<evidence type="ECO:0000256" key="1">
    <source>
        <dbReference type="ARBA" id="ARBA00004733"/>
    </source>
</evidence>
<accession>A0ABM6GP52</accession>
<dbReference type="PANTHER" id="PTHR43406">
    <property type="entry name" value="TRYPTOPHAN SYNTHASE, ALPHA CHAIN"/>
    <property type="match status" value="1"/>
</dbReference>
<evidence type="ECO:0000256" key="4">
    <source>
        <dbReference type="ARBA" id="ARBA00022605"/>
    </source>
</evidence>
<dbReference type="Proteomes" id="UP000187191">
    <property type="component" value="Chromosome"/>
</dbReference>
<dbReference type="EMBL" id="CP015588">
    <property type="protein sequence ID" value="APY85560.1"/>
    <property type="molecule type" value="Genomic_DNA"/>
</dbReference>
<evidence type="ECO:0000313" key="11">
    <source>
        <dbReference type="Proteomes" id="UP000187191"/>
    </source>
</evidence>
<keyword evidence="6" id="KW-0057">Aromatic amino acid biosynthesis</keyword>
<evidence type="ECO:0000256" key="3">
    <source>
        <dbReference type="ARBA" id="ARBA00012043"/>
    </source>
</evidence>
<keyword evidence="4" id="KW-0028">Amino-acid biosynthesis</keyword>
<dbReference type="Gene3D" id="3.20.20.70">
    <property type="entry name" value="Aldolase class I"/>
    <property type="match status" value="1"/>
</dbReference>
<evidence type="ECO:0000256" key="6">
    <source>
        <dbReference type="ARBA" id="ARBA00023141"/>
    </source>
</evidence>
<gene>
    <name evidence="10" type="ORF">A7J05_07415</name>
</gene>
<dbReference type="InterPro" id="IPR011060">
    <property type="entry name" value="RibuloseP-bd_barrel"/>
</dbReference>
<evidence type="ECO:0000256" key="5">
    <source>
        <dbReference type="ARBA" id="ARBA00022822"/>
    </source>
</evidence>
<organism evidence="10 11">
    <name type="scientific">Streptomyces alfalfae</name>
    <dbReference type="NCBI Taxonomy" id="1642299"/>
    <lineage>
        <taxon>Bacteria</taxon>
        <taxon>Bacillati</taxon>
        <taxon>Actinomycetota</taxon>
        <taxon>Actinomycetes</taxon>
        <taxon>Kitasatosporales</taxon>
        <taxon>Streptomycetaceae</taxon>
        <taxon>Streptomyces</taxon>
    </lineage>
</organism>
<reference evidence="10 11" key="1">
    <citation type="submission" date="2016-05" db="EMBL/GenBank/DDBJ databases">
        <authorList>
            <person name="Gu J."/>
        </authorList>
    </citation>
    <scope>NUCLEOTIDE SEQUENCE [LARGE SCALE GENOMIC DNA]</scope>
    <source>
        <strain evidence="10 11">ACCC40021</strain>
    </source>
</reference>
<proteinExistence type="inferred from homology"/>
<dbReference type="PANTHER" id="PTHR43406:SF1">
    <property type="entry name" value="TRYPTOPHAN SYNTHASE ALPHA CHAIN, CHLOROPLASTIC"/>
    <property type="match status" value="1"/>
</dbReference>
<comment type="subunit">
    <text evidence="2">Tetramer of two alpha and two beta chains.</text>
</comment>